<evidence type="ECO:0000313" key="1">
    <source>
        <dbReference type="EMBL" id="KWA84080.1"/>
    </source>
</evidence>
<name>A0A106QCT7_9BURK</name>
<accession>A0A106QCT7</accession>
<dbReference type="Proteomes" id="UP000060630">
    <property type="component" value="Unassembled WGS sequence"/>
</dbReference>
<organism evidence="1 2">
    <name type="scientific">Burkholderia ubonensis</name>
    <dbReference type="NCBI Taxonomy" id="101571"/>
    <lineage>
        <taxon>Bacteria</taxon>
        <taxon>Pseudomonadati</taxon>
        <taxon>Pseudomonadota</taxon>
        <taxon>Betaproteobacteria</taxon>
        <taxon>Burkholderiales</taxon>
        <taxon>Burkholderiaceae</taxon>
        <taxon>Burkholderia</taxon>
        <taxon>Burkholderia cepacia complex</taxon>
    </lineage>
</organism>
<dbReference type="AlphaFoldDB" id="A0A106QCT7"/>
<dbReference type="RefSeq" id="WP_060192477.1">
    <property type="nucleotide sequence ID" value="NZ_LPHD01000049.1"/>
</dbReference>
<evidence type="ECO:0000313" key="2">
    <source>
        <dbReference type="Proteomes" id="UP000060630"/>
    </source>
</evidence>
<comment type="caution">
    <text evidence="1">The sequence shown here is derived from an EMBL/GenBank/DDBJ whole genome shotgun (WGS) entry which is preliminary data.</text>
</comment>
<dbReference type="EMBL" id="LPHD01000049">
    <property type="protein sequence ID" value="KWA84080.1"/>
    <property type="molecule type" value="Genomic_DNA"/>
</dbReference>
<gene>
    <name evidence="1" type="ORF">WL29_22195</name>
</gene>
<sequence>MFSLIIAIVAVAIVVAIVAATMYYGGSDTLTTGKQQAEIAQSLNELGQISAALTQYHADTGNDASALSDLVPQYLSSVPSGWGVEVPSQVAFESSRLLQGTESQKAASCQEINNRLGKTGAPPSCADIDASFTGCCVVPDVTTP</sequence>
<reference evidence="1 2" key="1">
    <citation type="submission" date="2015-11" db="EMBL/GenBank/DDBJ databases">
        <title>Expanding the genomic diversity of Burkholderia species for the development of highly accurate diagnostics.</title>
        <authorList>
            <person name="Sahl J."/>
            <person name="Keim P."/>
            <person name="Wagner D."/>
        </authorList>
    </citation>
    <scope>NUCLEOTIDE SEQUENCE [LARGE SCALE GENOMIC DNA]</scope>
    <source>
        <strain evidence="1 2">MSMB2087WGS</strain>
    </source>
</reference>
<protein>
    <submittedName>
        <fullName evidence="1">Uncharacterized protein</fullName>
    </submittedName>
</protein>
<proteinExistence type="predicted"/>